<dbReference type="Gene3D" id="1.10.110.10">
    <property type="entry name" value="Plant lipid-transfer and hydrophobic proteins"/>
    <property type="match status" value="1"/>
</dbReference>
<dbReference type="SMART" id="SM00499">
    <property type="entry name" value="AAI"/>
    <property type="match status" value="1"/>
</dbReference>
<dbReference type="CDD" id="cd00010">
    <property type="entry name" value="AAI_LTSS"/>
    <property type="match status" value="1"/>
</dbReference>
<feature type="chain" id="PRO_5003678609" description="Bifunctional inhibitor/plant lipid transfer protein/seed storage helical domain-containing protein" evidence="10">
    <location>
        <begin position="29"/>
        <end position="200"/>
    </location>
</feature>
<dbReference type="EMBL" id="BT136394">
    <property type="protein sequence ID" value="AFK36189.1"/>
    <property type="molecule type" value="mRNA"/>
</dbReference>
<comment type="similarity">
    <text evidence="2">Belongs to the plant LTP family.</text>
</comment>
<keyword evidence="4" id="KW-0336">GPI-anchor</keyword>
<evidence type="ECO:0000256" key="9">
    <source>
        <dbReference type="SAM" id="MobiDB-lite"/>
    </source>
</evidence>
<keyword evidence="7" id="KW-0325">Glycoprotein</keyword>
<dbReference type="InterPro" id="IPR036312">
    <property type="entry name" value="Bifun_inhib/LTP/seed_sf"/>
</dbReference>
<evidence type="ECO:0000256" key="8">
    <source>
        <dbReference type="ARBA" id="ARBA00023288"/>
    </source>
</evidence>
<comment type="subcellular location">
    <subcellularLocation>
        <location evidence="1">Cell membrane</location>
        <topology evidence="1">Lipid-anchor</topology>
        <topology evidence="1">GPI-anchor</topology>
    </subcellularLocation>
</comment>
<feature type="domain" description="Bifunctional inhibitor/plant lipid transfer protein/seed storage helical" evidence="11">
    <location>
        <begin position="46"/>
        <end position="124"/>
    </location>
</feature>
<keyword evidence="4" id="KW-0472">Membrane</keyword>
<dbReference type="InterPro" id="IPR016140">
    <property type="entry name" value="Bifunc_inhib/LTP/seed_store"/>
</dbReference>
<evidence type="ECO:0000256" key="1">
    <source>
        <dbReference type="ARBA" id="ARBA00004609"/>
    </source>
</evidence>
<dbReference type="GO" id="GO:0005886">
    <property type="term" value="C:plasma membrane"/>
    <property type="evidence" value="ECO:0007669"/>
    <property type="project" value="UniProtKB-SubCell"/>
</dbReference>
<name>I3S7E7_LOTJA</name>
<keyword evidence="3" id="KW-1003">Cell membrane</keyword>
<evidence type="ECO:0000256" key="10">
    <source>
        <dbReference type="SAM" id="SignalP"/>
    </source>
</evidence>
<feature type="signal peptide" evidence="10">
    <location>
        <begin position="1"/>
        <end position="28"/>
    </location>
</feature>
<organism evidence="12">
    <name type="scientific">Lotus japonicus</name>
    <name type="common">Lotus corniculatus var. japonicus</name>
    <dbReference type="NCBI Taxonomy" id="34305"/>
    <lineage>
        <taxon>Eukaryota</taxon>
        <taxon>Viridiplantae</taxon>
        <taxon>Streptophyta</taxon>
        <taxon>Embryophyta</taxon>
        <taxon>Tracheophyta</taxon>
        <taxon>Spermatophyta</taxon>
        <taxon>Magnoliopsida</taxon>
        <taxon>eudicotyledons</taxon>
        <taxon>Gunneridae</taxon>
        <taxon>Pentapetalae</taxon>
        <taxon>rosids</taxon>
        <taxon>fabids</taxon>
        <taxon>Fabales</taxon>
        <taxon>Fabaceae</taxon>
        <taxon>Papilionoideae</taxon>
        <taxon>50 kb inversion clade</taxon>
        <taxon>NPAAA clade</taxon>
        <taxon>Hologalegina</taxon>
        <taxon>robinioid clade</taxon>
        <taxon>Loteae</taxon>
        <taxon>Lotus</taxon>
    </lineage>
</organism>
<feature type="region of interest" description="Disordered" evidence="9">
    <location>
        <begin position="137"/>
        <end position="171"/>
    </location>
</feature>
<evidence type="ECO:0000256" key="6">
    <source>
        <dbReference type="ARBA" id="ARBA00023157"/>
    </source>
</evidence>
<keyword evidence="5 10" id="KW-0732">Signal</keyword>
<evidence type="ECO:0000313" key="12">
    <source>
        <dbReference type="EMBL" id="AFK36189.1"/>
    </source>
</evidence>
<evidence type="ECO:0000259" key="11">
    <source>
        <dbReference type="SMART" id="SM00499"/>
    </source>
</evidence>
<keyword evidence="6" id="KW-1015">Disulfide bond</keyword>
<evidence type="ECO:0000256" key="3">
    <source>
        <dbReference type="ARBA" id="ARBA00022475"/>
    </source>
</evidence>
<protein>
    <recommendedName>
        <fullName evidence="11">Bifunctional inhibitor/plant lipid transfer protein/seed storage helical domain-containing protein</fullName>
    </recommendedName>
</protein>
<reference evidence="12" key="1">
    <citation type="submission" date="2012-05" db="EMBL/GenBank/DDBJ databases">
        <authorList>
            <person name="Krishnakumar V."/>
            <person name="Cheung F."/>
            <person name="Xiao Y."/>
            <person name="Chan A."/>
            <person name="Moskal W.A."/>
            <person name="Town C.D."/>
        </authorList>
    </citation>
    <scope>NUCLEOTIDE SEQUENCE</scope>
</reference>
<dbReference type="InterPro" id="IPR043325">
    <property type="entry name" value="LTSS"/>
</dbReference>
<dbReference type="PANTHER" id="PTHR33044">
    <property type="entry name" value="BIFUNCTIONAL INHIBITOR/LIPID-TRANSFER PROTEIN/SEED STORAGE 2S ALBUMIN SUPERFAMILY PROTEIN-RELATED"/>
    <property type="match status" value="1"/>
</dbReference>
<proteinExistence type="evidence at transcript level"/>
<keyword evidence="8" id="KW-0449">Lipoprotein</keyword>
<dbReference type="Pfam" id="PF14368">
    <property type="entry name" value="LTP_2"/>
    <property type="match status" value="1"/>
</dbReference>
<feature type="compositionally biased region" description="Low complexity" evidence="9">
    <location>
        <begin position="143"/>
        <end position="166"/>
    </location>
</feature>
<evidence type="ECO:0000256" key="4">
    <source>
        <dbReference type="ARBA" id="ARBA00022622"/>
    </source>
</evidence>
<evidence type="ECO:0000256" key="7">
    <source>
        <dbReference type="ARBA" id="ARBA00023180"/>
    </source>
</evidence>
<dbReference type="GO" id="GO:0098552">
    <property type="term" value="C:side of membrane"/>
    <property type="evidence" value="ECO:0007669"/>
    <property type="project" value="UniProtKB-KW"/>
</dbReference>
<sequence length="200" mass="19910">MATITTTTTRVVAFAALVLALACHGMSAQSLAPESASAPSPAGVDCFTALTNVSDCLTFVEAGSNLTKPDKGCCPEFAGLIESNPICLCQLLGKPDFVGIKINLNKAIKLPSVCGVDTPPVSTCSVIGVPVSLPPSSEGLAPGGSATSPSNAPSSGGPSPSSDEAAVGTSGNKNGASGIQAFSLPTFIFALSTLFVPTFF</sequence>
<dbReference type="SUPFAM" id="SSF47699">
    <property type="entry name" value="Bifunctional inhibitor/lipid-transfer protein/seed storage 2S albumin"/>
    <property type="match status" value="1"/>
</dbReference>
<dbReference type="AlphaFoldDB" id="I3S7E7"/>
<evidence type="ECO:0000256" key="5">
    <source>
        <dbReference type="ARBA" id="ARBA00022729"/>
    </source>
</evidence>
<evidence type="ECO:0000256" key="2">
    <source>
        <dbReference type="ARBA" id="ARBA00009748"/>
    </source>
</evidence>
<accession>I3S7E7</accession>
<dbReference type="FunFam" id="1.10.110.10:FF:000001">
    <property type="entry name" value="Bifunctional inhibitor/lipid-transfer protein/seed storage 2S albumin superfamily protein"/>
    <property type="match status" value="1"/>
</dbReference>